<feature type="region of interest" description="Disordered" evidence="1">
    <location>
        <begin position="174"/>
        <end position="201"/>
    </location>
</feature>
<name>A0A5R8NB60_9NOCA</name>
<dbReference type="Pfam" id="PF10910">
    <property type="entry name" value="Phage_gene29"/>
    <property type="match status" value="1"/>
</dbReference>
<proteinExistence type="predicted"/>
<organism evidence="2 3">
    <name type="scientific">Nocardia cyriacigeorgica</name>
    <dbReference type="NCBI Taxonomy" id="135487"/>
    <lineage>
        <taxon>Bacteria</taxon>
        <taxon>Bacillati</taxon>
        <taxon>Actinomycetota</taxon>
        <taxon>Actinomycetes</taxon>
        <taxon>Mycobacteriales</taxon>
        <taxon>Nocardiaceae</taxon>
        <taxon>Nocardia</taxon>
    </lineage>
</organism>
<dbReference type="AlphaFoldDB" id="A0A5R8NB60"/>
<dbReference type="EMBL" id="VBUT01000014">
    <property type="protein sequence ID" value="TLF72931.1"/>
    <property type="molecule type" value="Genomic_DNA"/>
</dbReference>
<feature type="compositionally biased region" description="Basic and acidic residues" evidence="1">
    <location>
        <begin position="174"/>
        <end position="193"/>
    </location>
</feature>
<comment type="caution">
    <text evidence="2">The sequence shown here is derived from an EMBL/GenBank/DDBJ whole genome shotgun (WGS) entry which is preliminary data.</text>
</comment>
<reference evidence="2 3" key="1">
    <citation type="submission" date="2019-05" db="EMBL/GenBank/DDBJ databases">
        <title>Genomes sequences of two Nocardia cyriacigeorgica environmental isolates, type strains Nocardia asteroides ATCC 19247 and Nocardia cyriacigeorgica DSM 44484.</title>
        <authorList>
            <person name="Vautrin F."/>
            <person name="Bergeron E."/>
            <person name="Dubost A."/>
            <person name="Abrouk D."/>
            <person name="Rodriguez Nava V."/>
            <person name="Pujic P."/>
        </authorList>
    </citation>
    <scope>NUCLEOTIDE SEQUENCE [LARGE SCALE GENOMIC DNA]</scope>
    <source>
        <strain evidence="2 3">EML 446</strain>
    </source>
</reference>
<accession>A0A5R8NB60</accession>
<sequence>MEPHEDPAVVAHDRRPGTGGPGDEGAGDVAGSHGRCPRSGRSVGGLVGKIWRLEDIDPDNPEERFLPVLQFIPIGWGGDSNSRQRIVFPEALARALSKHLTEAGCPPIDPSIATKKLRAPYRGEQHVLNGMGGWVPIDEEDPEPVVIQDPMSMTNRERQAQLERYRYMGYRINEPEPEKPTAKEVDAIDDPPKFDPSAHSVTETNAYLRGLSDSIDDEVELRRVLYAERNGQARKGILKRWTGDRSRS</sequence>
<dbReference type="Proteomes" id="UP000306378">
    <property type="component" value="Unassembled WGS sequence"/>
</dbReference>
<evidence type="ECO:0000256" key="1">
    <source>
        <dbReference type="SAM" id="MobiDB-lite"/>
    </source>
</evidence>
<dbReference type="InterPro" id="IPR021226">
    <property type="entry name" value="Phage_gene29"/>
</dbReference>
<feature type="compositionally biased region" description="Basic and acidic residues" evidence="1">
    <location>
        <begin position="1"/>
        <end position="16"/>
    </location>
</feature>
<protein>
    <submittedName>
        <fullName evidence="2">DUF2744 domain-containing protein</fullName>
    </submittedName>
</protein>
<evidence type="ECO:0000313" key="3">
    <source>
        <dbReference type="Proteomes" id="UP000306378"/>
    </source>
</evidence>
<evidence type="ECO:0000313" key="2">
    <source>
        <dbReference type="EMBL" id="TLF72931.1"/>
    </source>
</evidence>
<feature type="region of interest" description="Disordered" evidence="1">
    <location>
        <begin position="1"/>
        <end position="40"/>
    </location>
</feature>
<gene>
    <name evidence="2" type="ORF">FEK34_28325</name>
</gene>